<accession>A0ACC2BA81</accession>
<name>A0ACC2BA81_DIPCM</name>
<protein>
    <submittedName>
        <fullName evidence="1">Uncharacterized protein</fullName>
    </submittedName>
</protein>
<evidence type="ECO:0000313" key="1">
    <source>
        <dbReference type="EMBL" id="KAJ7526645.1"/>
    </source>
</evidence>
<dbReference type="Proteomes" id="UP001162992">
    <property type="component" value="Chromosome 16"/>
</dbReference>
<dbReference type="EMBL" id="CM055107">
    <property type="protein sequence ID" value="KAJ7526645.1"/>
    <property type="molecule type" value="Genomic_DNA"/>
</dbReference>
<comment type="caution">
    <text evidence="1">The sequence shown here is derived from an EMBL/GenBank/DDBJ whole genome shotgun (WGS) entry which is preliminary data.</text>
</comment>
<proteinExistence type="predicted"/>
<sequence>MARKEMGSCTYFSLNSGTKIPAVGLGTWQTDGAVCRTAVKTALDLGYRHLDCDHLYGNEIEVGQALGEALKGGIMGLQREDVFVTSKFWCTTNAPQRVATSLDVSLKNLGLSYLDLYLVHWPDCSQFEDATDPPRKLGVDHRKHLYGLKVTWQAMEALVQNGKVHAIGVSNLSIAQIEEILLFAKIVPAVNQVELHPFWRQDELVKFCQSKGIHVSAHTPLGIPESSLASISGIESPEEIEVAPTSAPIFSRSRSVHAPMLRTSAVAAIAERLGKTPAQIILRWGVQRGTSVLPRSRKPERIKSNFDILNWTLSEKDWRHINTMEPQLQLIDSSHSYLHDSGPLQAVKEIDDDFES</sequence>
<organism evidence="1 2">
    <name type="scientific">Diphasiastrum complanatum</name>
    <name type="common">Issler's clubmoss</name>
    <name type="synonym">Lycopodium complanatum</name>
    <dbReference type="NCBI Taxonomy" id="34168"/>
    <lineage>
        <taxon>Eukaryota</taxon>
        <taxon>Viridiplantae</taxon>
        <taxon>Streptophyta</taxon>
        <taxon>Embryophyta</taxon>
        <taxon>Tracheophyta</taxon>
        <taxon>Lycopodiopsida</taxon>
        <taxon>Lycopodiales</taxon>
        <taxon>Lycopodiaceae</taxon>
        <taxon>Lycopodioideae</taxon>
        <taxon>Diphasiastrum</taxon>
    </lineage>
</organism>
<gene>
    <name evidence="1" type="ORF">O6H91_16G016700</name>
</gene>
<evidence type="ECO:0000313" key="2">
    <source>
        <dbReference type="Proteomes" id="UP001162992"/>
    </source>
</evidence>
<reference evidence="2" key="1">
    <citation type="journal article" date="2024" name="Proc. Natl. Acad. Sci. U.S.A.">
        <title>Extraordinary preservation of gene collinearity over three hundred million years revealed in homosporous lycophytes.</title>
        <authorList>
            <person name="Li C."/>
            <person name="Wickell D."/>
            <person name="Kuo L.Y."/>
            <person name="Chen X."/>
            <person name="Nie B."/>
            <person name="Liao X."/>
            <person name="Peng D."/>
            <person name="Ji J."/>
            <person name="Jenkins J."/>
            <person name="Williams M."/>
            <person name="Shu S."/>
            <person name="Plott C."/>
            <person name="Barry K."/>
            <person name="Rajasekar S."/>
            <person name="Grimwood J."/>
            <person name="Han X."/>
            <person name="Sun S."/>
            <person name="Hou Z."/>
            <person name="He W."/>
            <person name="Dai G."/>
            <person name="Sun C."/>
            <person name="Schmutz J."/>
            <person name="Leebens-Mack J.H."/>
            <person name="Li F.W."/>
            <person name="Wang L."/>
        </authorList>
    </citation>
    <scope>NUCLEOTIDE SEQUENCE [LARGE SCALE GENOMIC DNA]</scope>
    <source>
        <strain evidence="2">cv. PW_Plant_1</strain>
    </source>
</reference>
<keyword evidence="2" id="KW-1185">Reference proteome</keyword>